<dbReference type="Gene3D" id="1.10.3470.10">
    <property type="entry name" value="ABC transporter involved in vitamin B12 uptake, BtuC"/>
    <property type="match status" value="1"/>
</dbReference>
<dbReference type="SUPFAM" id="SSF81345">
    <property type="entry name" value="ABC transporter involved in vitamin B12 uptake, BtuC"/>
    <property type="match status" value="1"/>
</dbReference>
<dbReference type="EMBL" id="BMVF01000031">
    <property type="protein sequence ID" value="GHD96973.1"/>
    <property type="molecule type" value="Genomic_DNA"/>
</dbReference>
<feature type="compositionally biased region" description="Low complexity" evidence="8">
    <location>
        <begin position="1"/>
        <end position="29"/>
    </location>
</feature>
<keyword evidence="3" id="KW-0813">Transport</keyword>
<feature type="transmembrane region" description="Helical" evidence="9">
    <location>
        <begin position="153"/>
        <end position="173"/>
    </location>
</feature>
<dbReference type="PANTHER" id="PTHR30472">
    <property type="entry name" value="FERRIC ENTEROBACTIN TRANSPORT SYSTEM PERMEASE PROTEIN"/>
    <property type="match status" value="1"/>
</dbReference>
<evidence type="ECO:0000256" key="3">
    <source>
        <dbReference type="ARBA" id="ARBA00022448"/>
    </source>
</evidence>
<feature type="transmembrane region" description="Helical" evidence="9">
    <location>
        <begin position="272"/>
        <end position="297"/>
    </location>
</feature>
<evidence type="ECO:0000313" key="11">
    <source>
        <dbReference type="Proteomes" id="UP000608955"/>
    </source>
</evidence>
<dbReference type="GO" id="GO:0022857">
    <property type="term" value="F:transmembrane transporter activity"/>
    <property type="evidence" value="ECO:0007669"/>
    <property type="project" value="InterPro"/>
</dbReference>
<evidence type="ECO:0000256" key="1">
    <source>
        <dbReference type="ARBA" id="ARBA00004651"/>
    </source>
</evidence>
<feature type="transmembrane region" description="Helical" evidence="9">
    <location>
        <begin position="129"/>
        <end position="147"/>
    </location>
</feature>
<organism evidence="10 11">
    <name type="scientific">Streptomyces naganishii JCM 4654</name>
    <dbReference type="NCBI Taxonomy" id="1306179"/>
    <lineage>
        <taxon>Bacteria</taxon>
        <taxon>Bacillati</taxon>
        <taxon>Actinomycetota</taxon>
        <taxon>Actinomycetes</taxon>
        <taxon>Kitasatosporales</taxon>
        <taxon>Streptomycetaceae</taxon>
        <taxon>Streptomyces</taxon>
    </lineage>
</organism>
<reference evidence="10" key="1">
    <citation type="journal article" date="2014" name="Int. J. Syst. Evol. Microbiol.">
        <title>Complete genome sequence of Corynebacterium casei LMG S-19264T (=DSM 44701T), isolated from a smear-ripened cheese.</title>
        <authorList>
            <consortium name="US DOE Joint Genome Institute (JGI-PGF)"/>
            <person name="Walter F."/>
            <person name="Albersmeier A."/>
            <person name="Kalinowski J."/>
            <person name="Ruckert C."/>
        </authorList>
    </citation>
    <scope>NUCLEOTIDE SEQUENCE</scope>
    <source>
        <strain evidence="10">JCM 4654</strain>
    </source>
</reference>
<feature type="region of interest" description="Disordered" evidence="8">
    <location>
        <begin position="1"/>
        <end position="30"/>
    </location>
</feature>
<feature type="transmembrane region" description="Helical" evidence="9">
    <location>
        <begin position="229"/>
        <end position="247"/>
    </location>
</feature>
<feature type="transmembrane region" description="Helical" evidence="9">
    <location>
        <begin position="99"/>
        <end position="117"/>
    </location>
</feature>
<protein>
    <submittedName>
        <fullName evidence="10">ABC transporter permease</fullName>
    </submittedName>
</protein>
<reference evidence="10" key="2">
    <citation type="submission" date="2020-09" db="EMBL/GenBank/DDBJ databases">
        <authorList>
            <person name="Sun Q."/>
            <person name="Ohkuma M."/>
        </authorList>
    </citation>
    <scope>NUCLEOTIDE SEQUENCE</scope>
    <source>
        <strain evidence="10">JCM 4654</strain>
    </source>
</reference>
<comment type="similarity">
    <text evidence="2">Belongs to the binding-protein-dependent transport system permease family. FecCD subfamily.</text>
</comment>
<accession>A0A918YCA3</accession>
<proteinExistence type="inferred from homology"/>
<feature type="transmembrane region" description="Helical" evidence="9">
    <location>
        <begin position="180"/>
        <end position="202"/>
    </location>
</feature>
<dbReference type="Proteomes" id="UP000608955">
    <property type="component" value="Unassembled WGS sequence"/>
</dbReference>
<dbReference type="GO" id="GO:0005886">
    <property type="term" value="C:plasma membrane"/>
    <property type="evidence" value="ECO:0007669"/>
    <property type="project" value="UniProtKB-SubCell"/>
</dbReference>
<dbReference type="AlphaFoldDB" id="A0A918YCA3"/>
<evidence type="ECO:0000313" key="10">
    <source>
        <dbReference type="EMBL" id="GHD96973.1"/>
    </source>
</evidence>
<evidence type="ECO:0000256" key="6">
    <source>
        <dbReference type="ARBA" id="ARBA00022989"/>
    </source>
</evidence>
<keyword evidence="6 9" id="KW-1133">Transmembrane helix</keyword>
<evidence type="ECO:0000256" key="2">
    <source>
        <dbReference type="ARBA" id="ARBA00007935"/>
    </source>
</evidence>
<comment type="subcellular location">
    <subcellularLocation>
        <location evidence="1">Cell membrane</location>
        <topology evidence="1">Multi-pass membrane protein</topology>
    </subcellularLocation>
</comment>
<evidence type="ECO:0000256" key="8">
    <source>
        <dbReference type="SAM" id="MobiDB-lite"/>
    </source>
</evidence>
<dbReference type="InterPro" id="IPR000522">
    <property type="entry name" value="ABC_transptr_permease_BtuC"/>
</dbReference>
<keyword evidence="4" id="KW-1003">Cell membrane</keyword>
<sequence length="379" mass="38348">MTTTRNPTTTGGPESAGTPASTAPRTTRALRGPGGLSLRLDVRACGVVAVLLAVALTAGVMLIGTGDFPIPASDVLRTLVGRGEGGQEFIVRELRLPRVLVGLLVGACLGLGGALFQAVSRNPLGSPDVLGLSQGAAAGALTVIVLFSGSAGAVTLGALAGGLVTGLALYLLAWKQGVHGYRLVLVGIGVSAVVTAVNGYLITKADFVDAARAVVWMTGSLNGRDWTQVWPLLALCAVLLPLVLANARGLRMLEMGDDVAGALGVRVGRVRLLLTASAVLLTSAATAAAGPVAFVALTAPQLARRLTLPRFLNGAGGAPLPGPKLVPSLCMGAALLVTADWASQRAFGADQLPVGVVTGVLGGVHLLWLLVTERRAGRL</sequence>
<feature type="transmembrane region" description="Helical" evidence="9">
    <location>
        <begin position="44"/>
        <end position="64"/>
    </location>
</feature>
<evidence type="ECO:0000256" key="7">
    <source>
        <dbReference type="ARBA" id="ARBA00023136"/>
    </source>
</evidence>
<dbReference type="PANTHER" id="PTHR30472:SF24">
    <property type="entry name" value="FERRIC ENTEROBACTIN TRANSPORT SYSTEM PERMEASE PROTEIN FEPG"/>
    <property type="match status" value="1"/>
</dbReference>
<dbReference type="InterPro" id="IPR037294">
    <property type="entry name" value="ABC_BtuC-like"/>
</dbReference>
<keyword evidence="7 9" id="KW-0472">Membrane</keyword>
<dbReference type="CDD" id="cd06550">
    <property type="entry name" value="TM_ABC_iron-siderophores_like"/>
    <property type="match status" value="1"/>
</dbReference>
<evidence type="ECO:0000256" key="5">
    <source>
        <dbReference type="ARBA" id="ARBA00022692"/>
    </source>
</evidence>
<comment type="caution">
    <text evidence="10">The sequence shown here is derived from an EMBL/GenBank/DDBJ whole genome shotgun (WGS) entry which is preliminary data.</text>
</comment>
<name>A0A918YCA3_9ACTN</name>
<dbReference type="GO" id="GO:0033214">
    <property type="term" value="P:siderophore-iron import into cell"/>
    <property type="evidence" value="ECO:0007669"/>
    <property type="project" value="TreeGrafter"/>
</dbReference>
<keyword evidence="5 9" id="KW-0812">Transmembrane</keyword>
<evidence type="ECO:0000256" key="9">
    <source>
        <dbReference type="SAM" id="Phobius"/>
    </source>
</evidence>
<gene>
    <name evidence="10" type="ORF">GCM10010508_67770</name>
</gene>
<evidence type="ECO:0000256" key="4">
    <source>
        <dbReference type="ARBA" id="ARBA00022475"/>
    </source>
</evidence>
<feature type="transmembrane region" description="Helical" evidence="9">
    <location>
        <begin position="352"/>
        <end position="371"/>
    </location>
</feature>
<keyword evidence="11" id="KW-1185">Reference proteome</keyword>
<dbReference type="Pfam" id="PF01032">
    <property type="entry name" value="FecCD"/>
    <property type="match status" value="1"/>
</dbReference>